<dbReference type="InterPro" id="IPR023393">
    <property type="entry name" value="START-like_dom_sf"/>
</dbReference>
<dbReference type="Gene3D" id="3.30.530.20">
    <property type="match status" value="1"/>
</dbReference>
<evidence type="ECO:0000313" key="2">
    <source>
        <dbReference type="Proteomes" id="UP001164693"/>
    </source>
</evidence>
<dbReference type="InterPro" id="IPR010419">
    <property type="entry name" value="CO_DH_gsu"/>
</dbReference>
<dbReference type="PANTHER" id="PTHR38588">
    <property type="entry name" value="BLL0334 PROTEIN"/>
    <property type="match status" value="1"/>
</dbReference>
<dbReference type="EMBL" id="CP097463">
    <property type="protein sequence ID" value="WAX58376.1"/>
    <property type="molecule type" value="Genomic_DNA"/>
</dbReference>
<protein>
    <submittedName>
        <fullName evidence="1">SRPBCC domain-containing protein</fullName>
    </submittedName>
</protein>
<dbReference type="SUPFAM" id="SSF55961">
    <property type="entry name" value="Bet v1-like"/>
    <property type="match status" value="1"/>
</dbReference>
<keyword evidence="2" id="KW-1185">Reference proteome</keyword>
<name>A0ABY7K0I6_9ACTN</name>
<dbReference type="RefSeq" id="WP_269444924.1">
    <property type="nucleotide sequence ID" value="NZ_CP097463.1"/>
</dbReference>
<organism evidence="1 2">
    <name type="scientific">Jatrophihabitans cynanchi</name>
    <dbReference type="NCBI Taxonomy" id="2944128"/>
    <lineage>
        <taxon>Bacteria</taxon>
        <taxon>Bacillati</taxon>
        <taxon>Actinomycetota</taxon>
        <taxon>Actinomycetes</taxon>
        <taxon>Jatrophihabitantales</taxon>
        <taxon>Jatrophihabitantaceae</taxon>
        <taxon>Jatrophihabitans</taxon>
    </lineage>
</organism>
<dbReference type="Proteomes" id="UP001164693">
    <property type="component" value="Chromosome"/>
</dbReference>
<sequence>MAARSQIRVAERIELAEPPERIWAFLQDIGAVADCISGAELWDHLESGAYTGKMRVELGPTAIDFVGELSLEISDELREGRLVAKGADRRGTKARSTVTYRIVTEGDASRCVLSVEGSVEVLGPLAPFARTGGQHLVKRMTRDFVENVAHVFGAEPDRSRRPAAEAGSRTNRFQRIVQALRRLFSRRPGAARQLDGSVR</sequence>
<proteinExistence type="predicted"/>
<dbReference type="PANTHER" id="PTHR38588:SF1">
    <property type="entry name" value="BLL0334 PROTEIN"/>
    <property type="match status" value="1"/>
</dbReference>
<evidence type="ECO:0000313" key="1">
    <source>
        <dbReference type="EMBL" id="WAX58376.1"/>
    </source>
</evidence>
<dbReference type="Pfam" id="PF06240">
    <property type="entry name" value="COXG"/>
    <property type="match status" value="1"/>
</dbReference>
<reference evidence="1" key="1">
    <citation type="submission" date="2022-05" db="EMBL/GenBank/DDBJ databases">
        <title>Jatrophihabitans sp. SB3-54 whole genome sequence.</title>
        <authorList>
            <person name="Suh M.K."/>
            <person name="Eom M.K."/>
            <person name="Kim J.S."/>
            <person name="Kim H.S."/>
            <person name="Do H.E."/>
            <person name="Shin Y.K."/>
            <person name="Lee J.-S."/>
        </authorList>
    </citation>
    <scope>NUCLEOTIDE SEQUENCE</scope>
    <source>
        <strain evidence="1">SB3-54</strain>
    </source>
</reference>
<accession>A0ABY7K0I6</accession>
<gene>
    <name evidence="1" type="ORF">M6B22_06315</name>
</gene>